<dbReference type="InterPro" id="IPR003660">
    <property type="entry name" value="HAMP_dom"/>
</dbReference>
<reference evidence="14 15" key="1">
    <citation type="submission" date="2016-04" db="EMBL/GenBank/DDBJ databases">
        <title>Comparative Genomics and Epigenetics of Sporosarcina ureae.</title>
        <authorList>
            <person name="Oliver A.S."/>
            <person name="Cooper K.K."/>
        </authorList>
    </citation>
    <scope>NUCLEOTIDE SEQUENCE [LARGE SCALE GENOMIC DNA]</scope>
    <source>
        <strain evidence="14 15">S204</strain>
    </source>
</reference>
<dbReference type="Gene3D" id="1.10.287.950">
    <property type="entry name" value="Methyl-accepting chemotaxis protein"/>
    <property type="match status" value="1"/>
</dbReference>
<dbReference type="CDD" id="cd12912">
    <property type="entry name" value="PDC2_MCP_like"/>
    <property type="match status" value="1"/>
</dbReference>
<keyword evidence="15" id="KW-1185">Reference proteome</keyword>
<accession>A0ABM6JY20</accession>
<gene>
    <name evidence="14" type="ORF">SporoS204_13675</name>
</gene>
<evidence type="ECO:0000256" key="8">
    <source>
        <dbReference type="ARBA" id="ARBA00023224"/>
    </source>
</evidence>
<organism evidence="14 15">
    <name type="scientific">Sporosarcina ureae</name>
    <dbReference type="NCBI Taxonomy" id="1571"/>
    <lineage>
        <taxon>Bacteria</taxon>
        <taxon>Bacillati</taxon>
        <taxon>Bacillota</taxon>
        <taxon>Bacilli</taxon>
        <taxon>Bacillales</taxon>
        <taxon>Caryophanaceae</taxon>
        <taxon>Sporosarcina</taxon>
    </lineage>
</organism>
<keyword evidence="5 11" id="KW-0812">Transmembrane</keyword>
<dbReference type="InterPro" id="IPR029151">
    <property type="entry name" value="Sensor-like_sf"/>
</dbReference>
<feature type="transmembrane region" description="Helical" evidence="11">
    <location>
        <begin position="277"/>
        <end position="297"/>
    </location>
</feature>
<dbReference type="InterPro" id="IPR004089">
    <property type="entry name" value="MCPsignal_dom"/>
</dbReference>
<evidence type="ECO:0000256" key="10">
    <source>
        <dbReference type="PROSITE-ProRule" id="PRU00284"/>
    </source>
</evidence>
<keyword evidence="4" id="KW-0145">Chemotaxis</keyword>
<dbReference type="SUPFAM" id="SSF58104">
    <property type="entry name" value="Methyl-accepting chemotaxis protein (MCP) signaling domain"/>
    <property type="match status" value="1"/>
</dbReference>
<dbReference type="RefSeq" id="WP_029052513.1">
    <property type="nucleotide sequence ID" value="NZ_CP015108.1"/>
</dbReference>
<dbReference type="SUPFAM" id="SSF103190">
    <property type="entry name" value="Sensory domain-like"/>
    <property type="match status" value="1"/>
</dbReference>
<dbReference type="Pfam" id="PF02743">
    <property type="entry name" value="dCache_1"/>
    <property type="match status" value="1"/>
</dbReference>
<dbReference type="EMBL" id="CP015108">
    <property type="protein sequence ID" value="ARF15108.1"/>
    <property type="molecule type" value="Genomic_DNA"/>
</dbReference>
<dbReference type="PANTHER" id="PTHR32089:SF114">
    <property type="entry name" value="METHYL-ACCEPTING CHEMOTAXIS PROTEIN MCPB"/>
    <property type="match status" value="1"/>
</dbReference>
<dbReference type="Pfam" id="PF00015">
    <property type="entry name" value="MCPsignal"/>
    <property type="match status" value="1"/>
</dbReference>
<protein>
    <recommendedName>
        <fullName evidence="16">Methyl-accepting chemotaxis protein</fullName>
    </recommendedName>
</protein>
<evidence type="ECO:0000256" key="7">
    <source>
        <dbReference type="ARBA" id="ARBA00023136"/>
    </source>
</evidence>
<evidence type="ECO:0000256" key="3">
    <source>
        <dbReference type="ARBA" id="ARBA00022481"/>
    </source>
</evidence>
<name>A0ABM6JY20_SPOUR</name>
<evidence type="ECO:0000256" key="11">
    <source>
        <dbReference type="SAM" id="Phobius"/>
    </source>
</evidence>
<keyword evidence="6 11" id="KW-1133">Transmembrane helix</keyword>
<comment type="similarity">
    <text evidence="9">Belongs to the methyl-accepting chemotaxis (MCP) protein family.</text>
</comment>
<dbReference type="SMART" id="SM00283">
    <property type="entry name" value="MA"/>
    <property type="match status" value="1"/>
</dbReference>
<dbReference type="PROSITE" id="PS50111">
    <property type="entry name" value="CHEMOTAXIS_TRANSDUC_2"/>
    <property type="match status" value="1"/>
</dbReference>
<dbReference type="Pfam" id="PF00672">
    <property type="entry name" value="HAMP"/>
    <property type="match status" value="1"/>
</dbReference>
<evidence type="ECO:0000259" key="12">
    <source>
        <dbReference type="PROSITE" id="PS50111"/>
    </source>
</evidence>
<sequence>MFHSIKTKMIFLVVVLVACGVLTMTGISSWLVKERTEENLTESSSTLLAEMSASIEADLQQYSKGLELLTDSSDYTNATATKGEAEVAKALNNTLETYPDVSSTYLSFATKETMIRPYVDLTEFDPTGREWYQNAVTETEQVHWTKPYIDEATGNFVISASKAVMNGNELVGVAGIDIQLSTMSEDISATAIPHGGYAFILDSEGTAIAHPSLVGENIMDRDYVAEMYKESAGHHTFEQDGVKKVDMFTTIPNFDWKLGVIYDQKNMQSLATGLRNVMMIAAVVTLAILAIILFIFISRVLKPIFRLQETVQQVADGDLTVRANIHSSDEIGDLGTGFDQMLNQMNGLITTVTHSASNVLASSQNLSAVSEETNATSEEIASALAEITRGAVQSAENAETVTTRAELLNQQIQIANDTASEMASLATEAVTYNAEGRAQMSILSSSFNNWNQDLQQMGGIIGSLEDKVKAISSVIDAITTISSQTNLLALNASIEAARAGEHGKGFAVVANEVRQLAEQSARSAEQVRSTIQELQNGTQHVIEQMDNTRNTFERQSTVVQDTEGIFESISSFIGDMQSRINQVTTALQEMDVHKNDVSEQIQILLSTTEASAAACEEVNASSDEQLHAIGSVAEAAEALTQLSEDLSYAVERFKI</sequence>
<dbReference type="CDD" id="cd12913">
    <property type="entry name" value="PDC1_MCP_like"/>
    <property type="match status" value="1"/>
</dbReference>
<evidence type="ECO:0000256" key="1">
    <source>
        <dbReference type="ARBA" id="ARBA00004651"/>
    </source>
</evidence>
<feature type="domain" description="Methyl-accepting transducer" evidence="12">
    <location>
        <begin position="369"/>
        <end position="605"/>
    </location>
</feature>
<dbReference type="Gene3D" id="1.10.8.500">
    <property type="entry name" value="HAMP domain in histidine kinase"/>
    <property type="match status" value="1"/>
</dbReference>
<keyword evidence="8 10" id="KW-0807">Transducer</keyword>
<evidence type="ECO:0000256" key="2">
    <source>
        <dbReference type="ARBA" id="ARBA00022475"/>
    </source>
</evidence>
<evidence type="ECO:0000313" key="14">
    <source>
        <dbReference type="EMBL" id="ARF15108.1"/>
    </source>
</evidence>
<evidence type="ECO:0000256" key="4">
    <source>
        <dbReference type="ARBA" id="ARBA00022500"/>
    </source>
</evidence>
<dbReference type="Proteomes" id="UP000192486">
    <property type="component" value="Chromosome"/>
</dbReference>
<dbReference type="SMART" id="SM00304">
    <property type="entry name" value="HAMP"/>
    <property type="match status" value="1"/>
</dbReference>
<evidence type="ECO:0000313" key="15">
    <source>
        <dbReference type="Proteomes" id="UP000192486"/>
    </source>
</evidence>
<evidence type="ECO:0000256" key="6">
    <source>
        <dbReference type="ARBA" id="ARBA00022989"/>
    </source>
</evidence>
<dbReference type="InterPro" id="IPR033479">
    <property type="entry name" value="dCache_1"/>
</dbReference>
<dbReference type="PANTHER" id="PTHR32089">
    <property type="entry name" value="METHYL-ACCEPTING CHEMOTAXIS PROTEIN MCPB"/>
    <property type="match status" value="1"/>
</dbReference>
<evidence type="ECO:0008006" key="16">
    <source>
        <dbReference type="Google" id="ProtNLM"/>
    </source>
</evidence>
<keyword evidence="7 11" id="KW-0472">Membrane</keyword>
<comment type="subcellular location">
    <subcellularLocation>
        <location evidence="1">Cell membrane</location>
        <topology evidence="1">Multi-pass membrane protein</topology>
    </subcellularLocation>
</comment>
<dbReference type="Gene3D" id="3.30.450.20">
    <property type="entry name" value="PAS domain"/>
    <property type="match status" value="2"/>
</dbReference>
<feature type="domain" description="HAMP" evidence="13">
    <location>
        <begin position="298"/>
        <end position="350"/>
    </location>
</feature>
<dbReference type="PROSITE" id="PS51257">
    <property type="entry name" value="PROKAR_LIPOPROTEIN"/>
    <property type="match status" value="1"/>
</dbReference>
<evidence type="ECO:0000256" key="9">
    <source>
        <dbReference type="ARBA" id="ARBA00029447"/>
    </source>
</evidence>
<dbReference type="CDD" id="cd06225">
    <property type="entry name" value="HAMP"/>
    <property type="match status" value="1"/>
</dbReference>
<evidence type="ECO:0000259" key="13">
    <source>
        <dbReference type="PROSITE" id="PS50885"/>
    </source>
</evidence>
<keyword evidence="3" id="KW-0488">Methylation</keyword>
<proteinExistence type="inferred from homology"/>
<dbReference type="PROSITE" id="PS50885">
    <property type="entry name" value="HAMP"/>
    <property type="match status" value="1"/>
</dbReference>
<evidence type="ECO:0000256" key="5">
    <source>
        <dbReference type="ARBA" id="ARBA00022692"/>
    </source>
</evidence>
<keyword evidence="2" id="KW-1003">Cell membrane</keyword>